<dbReference type="STRING" id="3775.A0A1Q3CZY7"/>
<dbReference type="InParanoid" id="A0A1Q3CZY7"/>
<comment type="caution">
    <text evidence="3">The sequence shown here is derived from an EMBL/GenBank/DDBJ whole genome shotgun (WGS) entry which is preliminary data.</text>
</comment>
<dbReference type="PANTHER" id="PTHR37224">
    <property type="entry name" value="OS02G0804400 PROTEIN"/>
    <property type="match status" value="1"/>
</dbReference>
<evidence type="ECO:0000256" key="1">
    <source>
        <dbReference type="SAM" id="MobiDB-lite"/>
    </source>
</evidence>
<dbReference type="OrthoDB" id="513929at2759"/>
<keyword evidence="2" id="KW-0812">Transmembrane</keyword>
<keyword evidence="2" id="KW-0472">Membrane</keyword>
<evidence type="ECO:0000313" key="3">
    <source>
        <dbReference type="EMBL" id="GAV85800.1"/>
    </source>
</evidence>
<gene>
    <name evidence="3" type="ORF">CFOL_v3_29234</name>
</gene>
<name>A0A1Q3CZY7_CEPFO</name>
<keyword evidence="2" id="KW-1133">Transmembrane helix</keyword>
<sequence length="143" mass="15409">MVASSATATASSGSTKLGFSSPRYMRRRMPKPTKRLMSSSKLVIYGSNCSSSARVVRSVSIKAFDPQEESIDNNDTAAIVSQEDWSYLWKLGAGSVLGAAFIKYGSILGPEVTRPNIVLALTIISTPVIIAVLLLINQSRVQR</sequence>
<feature type="transmembrane region" description="Helical" evidence="2">
    <location>
        <begin position="117"/>
        <end position="136"/>
    </location>
</feature>
<feature type="compositionally biased region" description="Low complexity" evidence="1">
    <location>
        <begin position="1"/>
        <end position="15"/>
    </location>
</feature>
<dbReference type="AlphaFoldDB" id="A0A1Q3CZY7"/>
<evidence type="ECO:0000313" key="4">
    <source>
        <dbReference type="Proteomes" id="UP000187406"/>
    </source>
</evidence>
<feature type="region of interest" description="Disordered" evidence="1">
    <location>
        <begin position="1"/>
        <end position="24"/>
    </location>
</feature>
<dbReference type="EMBL" id="BDDD01003685">
    <property type="protein sequence ID" value="GAV85800.1"/>
    <property type="molecule type" value="Genomic_DNA"/>
</dbReference>
<dbReference type="FunCoup" id="A0A1Q3CZY7">
    <property type="interactions" value="148"/>
</dbReference>
<proteinExistence type="predicted"/>
<feature type="transmembrane region" description="Helical" evidence="2">
    <location>
        <begin position="87"/>
        <end position="105"/>
    </location>
</feature>
<protein>
    <submittedName>
        <fullName evidence="3">Uncharacterized protein</fullName>
    </submittedName>
</protein>
<accession>A0A1Q3CZY7</accession>
<reference evidence="4" key="1">
    <citation type="submission" date="2016-04" db="EMBL/GenBank/DDBJ databases">
        <title>Cephalotus genome sequencing.</title>
        <authorList>
            <person name="Fukushima K."/>
            <person name="Hasebe M."/>
            <person name="Fang X."/>
        </authorList>
    </citation>
    <scope>NUCLEOTIDE SEQUENCE [LARGE SCALE GENOMIC DNA]</scope>
    <source>
        <strain evidence="4">cv. St1</strain>
    </source>
</reference>
<keyword evidence="4" id="KW-1185">Reference proteome</keyword>
<organism evidence="3 4">
    <name type="scientific">Cephalotus follicularis</name>
    <name type="common">Albany pitcher plant</name>
    <dbReference type="NCBI Taxonomy" id="3775"/>
    <lineage>
        <taxon>Eukaryota</taxon>
        <taxon>Viridiplantae</taxon>
        <taxon>Streptophyta</taxon>
        <taxon>Embryophyta</taxon>
        <taxon>Tracheophyta</taxon>
        <taxon>Spermatophyta</taxon>
        <taxon>Magnoliopsida</taxon>
        <taxon>eudicotyledons</taxon>
        <taxon>Gunneridae</taxon>
        <taxon>Pentapetalae</taxon>
        <taxon>rosids</taxon>
        <taxon>fabids</taxon>
        <taxon>Oxalidales</taxon>
        <taxon>Cephalotaceae</taxon>
        <taxon>Cephalotus</taxon>
    </lineage>
</organism>
<dbReference type="Proteomes" id="UP000187406">
    <property type="component" value="Unassembled WGS sequence"/>
</dbReference>
<evidence type="ECO:0000256" key="2">
    <source>
        <dbReference type="SAM" id="Phobius"/>
    </source>
</evidence>